<dbReference type="InterPro" id="IPR017853">
    <property type="entry name" value="GH"/>
</dbReference>
<accession>A0A1I1ZWS0</accession>
<protein>
    <recommendedName>
        <fullName evidence="3">alpha-L-fucosidase</fullName>
        <ecNumber evidence="3">3.2.1.51</ecNumber>
    </recommendedName>
</protein>
<dbReference type="EMBL" id="FONA01000010">
    <property type="protein sequence ID" value="SFE36076.1"/>
    <property type="molecule type" value="Genomic_DNA"/>
</dbReference>
<dbReference type="GO" id="GO:0004560">
    <property type="term" value="F:alpha-L-fucosidase activity"/>
    <property type="evidence" value="ECO:0007669"/>
    <property type="project" value="InterPro"/>
</dbReference>
<evidence type="ECO:0000256" key="4">
    <source>
        <dbReference type="ARBA" id="ARBA00022729"/>
    </source>
</evidence>
<evidence type="ECO:0000313" key="10">
    <source>
        <dbReference type="EMBL" id="SFE36076.1"/>
    </source>
</evidence>
<feature type="domain" description="Glycoside hydrolase family 29 N-terminal" evidence="8">
    <location>
        <begin position="28"/>
        <end position="394"/>
    </location>
</feature>
<evidence type="ECO:0000256" key="7">
    <source>
        <dbReference type="PIRSR" id="PIRSR001092-1"/>
    </source>
</evidence>
<dbReference type="Pfam" id="PF01120">
    <property type="entry name" value="Alpha_L_fucos"/>
    <property type="match status" value="1"/>
</dbReference>
<dbReference type="InterPro" id="IPR013780">
    <property type="entry name" value="Glyco_hydro_b"/>
</dbReference>
<evidence type="ECO:0000313" key="11">
    <source>
        <dbReference type="Proteomes" id="UP000181976"/>
    </source>
</evidence>
<evidence type="ECO:0000256" key="3">
    <source>
        <dbReference type="ARBA" id="ARBA00012662"/>
    </source>
</evidence>
<dbReference type="SMART" id="SM00812">
    <property type="entry name" value="Alpha_L_fucos"/>
    <property type="match status" value="1"/>
</dbReference>
<keyword evidence="4" id="KW-0732">Signal</keyword>
<dbReference type="InParanoid" id="A0A1I1ZWS0"/>
<keyword evidence="5" id="KW-0378">Hydrolase</keyword>
<dbReference type="AlphaFoldDB" id="A0A1I1ZWS0"/>
<dbReference type="Gene3D" id="2.60.40.1180">
    <property type="entry name" value="Golgi alpha-mannosidase II"/>
    <property type="match status" value="1"/>
</dbReference>
<evidence type="ECO:0000256" key="2">
    <source>
        <dbReference type="ARBA" id="ARBA00007951"/>
    </source>
</evidence>
<feature type="domain" description="Alpha-L-fucosidase C-terminal" evidence="9">
    <location>
        <begin position="436"/>
        <end position="489"/>
    </location>
</feature>
<evidence type="ECO:0000259" key="9">
    <source>
        <dbReference type="Pfam" id="PF16757"/>
    </source>
</evidence>
<dbReference type="Proteomes" id="UP000181976">
    <property type="component" value="Unassembled WGS sequence"/>
</dbReference>
<reference evidence="10 11" key="1">
    <citation type="submission" date="2016-10" db="EMBL/GenBank/DDBJ databases">
        <authorList>
            <person name="de Groot N.N."/>
        </authorList>
    </citation>
    <scope>NUCLEOTIDE SEQUENCE [LARGE SCALE GENOMIC DNA]</scope>
    <source>
        <strain evidence="10 11">DSM 19012</strain>
    </source>
</reference>
<dbReference type="GO" id="GO:0006004">
    <property type="term" value="P:fucose metabolic process"/>
    <property type="evidence" value="ECO:0007669"/>
    <property type="project" value="InterPro"/>
</dbReference>
<dbReference type="eggNOG" id="COG3669">
    <property type="taxonomic scope" value="Bacteria"/>
</dbReference>
<evidence type="ECO:0000256" key="1">
    <source>
        <dbReference type="ARBA" id="ARBA00004071"/>
    </source>
</evidence>
<dbReference type="Gene3D" id="3.20.20.80">
    <property type="entry name" value="Glycosidases"/>
    <property type="match status" value="1"/>
</dbReference>
<proteinExistence type="inferred from homology"/>
<dbReference type="STRING" id="385682.SAMN05444380_11039"/>
<comment type="function">
    <text evidence="1">Alpha-L-fucosidase is responsible for hydrolyzing the alpha-1,6-linked fucose joined to the reducing-end N-acetylglucosamine of the carbohydrate moieties of glycoproteins.</text>
</comment>
<organism evidence="10 11">
    <name type="scientific">Thermophagus xiamenensis</name>
    <dbReference type="NCBI Taxonomy" id="385682"/>
    <lineage>
        <taxon>Bacteria</taxon>
        <taxon>Pseudomonadati</taxon>
        <taxon>Bacteroidota</taxon>
        <taxon>Bacteroidia</taxon>
        <taxon>Marinilabiliales</taxon>
        <taxon>Marinilabiliaceae</taxon>
        <taxon>Thermophagus</taxon>
    </lineage>
</organism>
<dbReference type="InterPro" id="IPR016286">
    <property type="entry name" value="FUC_metazoa-typ"/>
</dbReference>
<keyword evidence="11" id="KW-1185">Reference proteome</keyword>
<dbReference type="PIRSF" id="PIRSF001092">
    <property type="entry name" value="Alpha-L-fucosidase"/>
    <property type="match status" value="1"/>
</dbReference>
<dbReference type="InterPro" id="IPR000933">
    <property type="entry name" value="Glyco_hydro_29"/>
</dbReference>
<gene>
    <name evidence="10" type="ORF">SAMN05444380_11039</name>
</gene>
<dbReference type="SUPFAM" id="SSF51445">
    <property type="entry name" value="(Trans)glycosidases"/>
    <property type="match status" value="1"/>
</dbReference>
<feature type="site" description="May be important for catalysis" evidence="7">
    <location>
        <position position="327"/>
    </location>
</feature>
<name>A0A1I1ZWS0_9BACT</name>
<dbReference type="InterPro" id="IPR031919">
    <property type="entry name" value="Fucosidase_C"/>
</dbReference>
<evidence type="ECO:0000259" key="8">
    <source>
        <dbReference type="Pfam" id="PF01120"/>
    </source>
</evidence>
<dbReference type="Pfam" id="PF16757">
    <property type="entry name" value="Fucosidase_C"/>
    <property type="match status" value="1"/>
</dbReference>
<dbReference type="RefSeq" id="WP_010527171.1">
    <property type="nucleotide sequence ID" value="NZ_AFSL01000035.1"/>
</dbReference>
<dbReference type="GO" id="GO:0005764">
    <property type="term" value="C:lysosome"/>
    <property type="evidence" value="ECO:0007669"/>
    <property type="project" value="TreeGrafter"/>
</dbReference>
<dbReference type="GO" id="GO:0016139">
    <property type="term" value="P:glycoside catabolic process"/>
    <property type="evidence" value="ECO:0007669"/>
    <property type="project" value="TreeGrafter"/>
</dbReference>
<dbReference type="InterPro" id="IPR057739">
    <property type="entry name" value="Glyco_hydro_29_N"/>
</dbReference>
<sequence>MRVIMKYGYWLLLVLLVNYSIDCLSQAIYEDERYVPETDTLVLKKLEQWQDLKFGLLMHWGPYSQWGIVESWSICGEDEDWCRRPYENYNAYKKEYENLITTFNPVDFKPEKWAKAAKKAGMKYVIFTTKHHDGFCMFDSKFTDYKITSDKCPFHAHKRANITLEIFEAFRAENFWVGAYFSKPDWHNENYWWPNFPTPDRNVNYDPAAYPEKWEAFVQFTHNQIMELMTDYGDIDILWLDGGWVAKKSPEMIMKAYEKKLKNSPTGFIKARVINQDIRMDDLVQKARQKQPGLIVVDRAVYGKNQNYLTPENRVPENPLPFPWESCIISGGGWSFTPDAKYMTGQEAIHLLIDIVVKGGNLLLNIAPRPNGDWQSGAYQLLQEMGLWMKVNSEAIYGTRPLAPYKEGNIGMTQKNGTAYFIFMDEKGGKELPEIIRIKSHQPIEGASVTLLGWNQPLDWEPSDKGFNVIIPSKLRNNPPTKYAWVIKVSAIK</sequence>
<dbReference type="PANTHER" id="PTHR10030">
    <property type="entry name" value="ALPHA-L-FUCOSIDASE"/>
    <property type="match status" value="1"/>
</dbReference>
<dbReference type="PANTHER" id="PTHR10030:SF37">
    <property type="entry name" value="ALPHA-L-FUCOSIDASE-RELATED"/>
    <property type="match status" value="1"/>
</dbReference>
<evidence type="ECO:0000256" key="5">
    <source>
        <dbReference type="ARBA" id="ARBA00022801"/>
    </source>
</evidence>
<dbReference type="EC" id="3.2.1.51" evidence="3"/>
<evidence type="ECO:0000256" key="6">
    <source>
        <dbReference type="ARBA" id="ARBA00023295"/>
    </source>
</evidence>
<keyword evidence="6" id="KW-0326">Glycosidase</keyword>
<comment type="similarity">
    <text evidence="2">Belongs to the glycosyl hydrolase 29 family.</text>
</comment>